<evidence type="ECO:0000313" key="2">
    <source>
        <dbReference type="EMBL" id="KAK2958763.1"/>
    </source>
</evidence>
<dbReference type="EMBL" id="JARBJD010000035">
    <property type="protein sequence ID" value="KAK2958763.1"/>
    <property type="molecule type" value="Genomic_DNA"/>
</dbReference>
<proteinExistence type="predicted"/>
<organism evidence="2 3">
    <name type="scientific">Blattamonas nauphoetae</name>
    <dbReference type="NCBI Taxonomy" id="2049346"/>
    <lineage>
        <taxon>Eukaryota</taxon>
        <taxon>Metamonada</taxon>
        <taxon>Preaxostyla</taxon>
        <taxon>Oxymonadida</taxon>
        <taxon>Blattamonas</taxon>
    </lineage>
</organism>
<dbReference type="Pfam" id="PF14681">
    <property type="entry name" value="UPRTase"/>
    <property type="match status" value="1"/>
</dbReference>
<dbReference type="InterPro" id="IPR000836">
    <property type="entry name" value="PRTase_dom"/>
</dbReference>
<dbReference type="NCBIfam" id="NF001097">
    <property type="entry name" value="PRK00129.1"/>
    <property type="match status" value="1"/>
</dbReference>
<dbReference type="Gene3D" id="3.40.50.2020">
    <property type="match status" value="1"/>
</dbReference>
<accession>A0ABQ9Y4Y4</accession>
<dbReference type="InterPro" id="IPR029057">
    <property type="entry name" value="PRTase-like"/>
</dbReference>
<dbReference type="GO" id="GO:0004845">
    <property type="term" value="F:uracil phosphoribosyltransferase activity"/>
    <property type="evidence" value="ECO:0007669"/>
    <property type="project" value="UniProtKB-EC"/>
</dbReference>
<sequence>MDTDFVPFAHTPIPHFKQFTLVNQTPQIKALMTILRNKDTPRRDFVFYSDRLFRILMEEGMGHLPFSEEIVETPTAAKYVGLKFESKLCGVSIIRAGESMESALRQICPHCRIGKILIQRSEDGQAVPKLYYTKVPKDIASRQVLLLDPMLATGGSAICAIEELIKLGVPEERILFLNLLATPEGVEAILSRFPSMSICSIALDEKLDEQKYIIPGLGDFGDRYFGTDH</sequence>
<keyword evidence="2" id="KW-0328">Glycosyltransferase</keyword>
<evidence type="ECO:0000259" key="1">
    <source>
        <dbReference type="Pfam" id="PF14681"/>
    </source>
</evidence>
<gene>
    <name evidence="2" type="ORF">BLNAU_6266</name>
</gene>
<protein>
    <submittedName>
        <fullName evidence="2">Uracil phosphoribosyltransferase</fullName>
        <ecNumber evidence="2">2.4.2.9</ecNumber>
    </submittedName>
</protein>
<evidence type="ECO:0000313" key="3">
    <source>
        <dbReference type="Proteomes" id="UP001281761"/>
    </source>
</evidence>
<keyword evidence="2" id="KW-0808">Transferase</keyword>
<comment type="caution">
    <text evidence="2">The sequence shown here is derived from an EMBL/GenBank/DDBJ whole genome shotgun (WGS) entry which is preliminary data.</text>
</comment>
<dbReference type="CDD" id="cd06223">
    <property type="entry name" value="PRTases_typeI"/>
    <property type="match status" value="1"/>
</dbReference>
<reference evidence="2 3" key="1">
    <citation type="journal article" date="2022" name="bioRxiv">
        <title>Genomics of Preaxostyla Flagellates Illuminates Evolutionary Transitions and the Path Towards Mitochondrial Loss.</title>
        <authorList>
            <person name="Novak L.V.F."/>
            <person name="Treitli S.C."/>
            <person name="Pyrih J."/>
            <person name="Halakuc P."/>
            <person name="Pipaliya S.V."/>
            <person name="Vacek V."/>
            <person name="Brzon O."/>
            <person name="Soukal P."/>
            <person name="Eme L."/>
            <person name="Dacks J.B."/>
            <person name="Karnkowska A."/>
            <person name="Elias M."/>
            <person name="Hampl V."/>
        </authorList>
    </citation>
    <scope>NUCLEOTIDE SEQUENCE [LARGE SCALE GENOMIC DNA]</scope>
    <source>
        <strain evidence="2">NAU3</strain>
        <tissue evidence="2">Gut</tissue>
    </source>
</reference>
<dbReference type="SUPFAM" id="SSF53271">
    <property type="entry name" value="PRTase-like"/>
    <property type="match status" value="1"/>
</dbReference>
<dbReference type="EC" id="2.4.2.9" evidence="2"/>
<feature type="domain" description="Phosphoribosyltransferase" evidence="1">
    <location>
        <begin position="22"/>
        <end position="227"/>
    </location>
</feature>
<keyword evidence="3" id="KW-1185">Reference proteome</keyword>
<name>A0ABQ9Y4Y4_9EUKA</name>
<dbReference type="Proteomes" id="UP001281761">
    <property type="component" value="Unassembled WGS sequence"/>
</dbReference>